<reference evidence="2" key="1">
    <citation type="submission" date="2022-08" db="EMBL/GenBank/DDBJ databases">
        <authorList>
            <person name="Marques A."/>
        </authorList>
    </citation>
    <scope>NUCLEOTIDE SEQUENCE</scope>
    <source>
        <strain evidence="2">RhyPub2mFocal</strain>
        <tissue evidence="2">Leaves</tissue>
    </source>
</reference>
<dbReference type="Gene3D" id="1.20.1280.50">
    <property type="match status" value="1"/>
</dbReference>
<dbReference type="EMBL" id="JAMFTS010000001">
    <property type="protein sequence ID" value="KAJ4807479.1"/>
    <property type="molecule type" value="Genomic_DNA"/>
</dbReference>
<dbReference type="AlphaFoldDB" id="A0AAV8GR45"/>
<evidence type="ECO:0000259" key="1">
    <source>
        <dbReference type="Pfam" id="PF00646"/>
    </source>
</evidence>
<dbReference type="CDD" id="cd22160">
    <property type="entry name" value="F-box_AtFBL13-like"/>
    <property type="match status" value="1"/>
</dbReference>
<dbReference type="InterPro" id="IPR053197">
    <property type="entry name" value="F-box_SCFL_complex_component"/>
</dbReference>
<organism evidence="2 3">
    <name type="scientific">Rhynchospora pubera</name>
    <dbReference type="NCBI Taxonomy" id="906938"/>
    <lineage>
        <taxon>Eukaryota</taxon>
        <taxon>Viridiplantae</taxon>
        <taxon>Streptophyta</taxon>
        <taxon>Embryophyta</taxon>
        <taxon>Tracheophyta</taxon>
        <taxon>Spermatophyta</taxon>
        <taxon>Magnoliopsida</taxon>
        <taxon>Liliopsida</taxon>
        <taxon>Poales</taxon>
        <taxon>Cyperaceae</taxon>
        <taxon>Cyperoideae</taxon>
        <taxon>Rhynchosporeae</taxon>
        <taxon>Rhynchospora</taxon>
    </lineage>
</organism>
<dbReference type="PANTHER" id="PTHR34223">
    <property type="entry name" value="OS11G0201299 PROTEIN"/>
    <property type="match status" value="1"/>
</dbReference>
<proteinExistence type="predicted"/>
<sequence>MATTAMSCSQSEPNQMDHLSSLPDELLVTILSFMPTHIAARTCVLSRRFRHLWKASPSLQFISEDLPYENFMAMTDHALFHRNPSHPLISAYRVKCPKPILWQRGKDLLKFPNLKHFDVSLCFHEHNFEAITMMLHNSPALESVKLVHEIPDFIGASRGRKRKDWESKLPCNADGNYPYAYFRNLHLGENRKEFMKWLGEKCSSKRHAKS</sequence>
<gene>
    <name evidence="2" type="ORF">LUZ62_020045</name>
</gene>
<protein>
    <submittedName>
        <fullName evidence="2">F-box family protein</fullName>
    </submittedName>
</protein>
<accession>A0AAV8GR45</accession>
<comment type="caution">
    <text evidence="2">The sequence shown here is derived from an EMBL/GenBank/DDBJ whole genome shotgun (WGS) entry which is preliminary data.</text>
</comment>
<feature type="domain" description="F-box" evidence="1">
    <location>
        <begin position="19"/>
        <end position="57"/>
    </location>
</feature>
<dbReference type="InterPro" id="IPR001810">
    <property type="entry name" value="F-box_dom"/>
</dbReference>
<dbReference type="SUPFAM" id="SSF81383">
    <property type="entry name" value="F-box domain"/>
    <property type="match status" value="1"/>
</dbReference>
<evidence type="ECO:0000313" key="3">
    <source>
        <dbReference type="Proteomes" id="UP001140206"/>
    </source>
</evidence>
<dbReference type="PANTHER" id="PTHR34223:SF110">
    <property type="entry name" value="GENOME ASSEMBLY, CHROMOSOME: II"/>
    <property type="match status" value="1"/>
</dbReference>
<evidence type="ECO:0000313" key="2">
    <source>
        <dbReference type="EMBL" id="KAJ4807479.1"/>
    </source>
</evidence>
<keyword evidence="3" id="KW-1185">Reference proteome</keyword>
<name>A0AAV8GR45_9POAL</name>
<dbReference type="Pfam" id="PF00646">
    <property type="entry name" value="F-box"/>
    <property type="match status" value="1"/>
</dbReference>
<dbReference type="InterPro" id="IPR036047">
    <property type="entry name" value="F-box-like_dom_sf"/>
</dbReference>
<dbReference type="InterPro" id="IPR053781">
    <property type="entry name" value="F-box_AtFBL13-like"/>
</dbReference>
<dbReference type="Proteomes" id="UP001140206">
    <property type="component" value="Chromosome 1"/>
</dbReference>